<proteinExistence type="predicted"/>
<accession>A6INJ0</accession>
<sequence>MLPMSNTKLPPGDSLDRTPAITAGSIQYFCPTSLMVGWYLRRYGLSTSASRSEARTPAANTERRTWMMVIQA</sequence>
<dbReference type="Proteomes" id="UP000234681">
    <property type="component" value="Chromosome 9"/>
</dbReference>
<evidence type="ECO:0000313" key="1">
    <source>
        <dbReference type="EMBL" id="EDL99221.1"/>
    </source>
</evidence>
<organism evidence="1 2">
    <name type="scientific">Rattus norvegicus</name>
    <name type="common">Rat</name>
    <dbReference type="NCBI Taxonomy" id="10116"/>
    <lineage>
        <taxon>Eukaryota</taxon>
        <taxon>Metazoa</taxon>
        <taxon>Chordata</taxon>
        <taxon>Craniata</taxon>
        <taxon>Vertebrata</taxon>
        <taxon>Euteleostomi</taxon>
        <taxon>Mammalia</taxon>
        <taxon>Eutheria</taxon>
        <taxon>Euarchontoglires</taxon>
        <taxon>Glires</taxon>
        <taxon>Rodentia</taxon>
        <taxon>Myomorpha</taxon>
        <taxon>Muroidea</taxon>
        <taxon>Muridae</taxon>
        <taxon>Murinae</taxon>
        <taxon>Rattus</taxon>
    </lineage>
</organism>
<dbReference type="AlphaFoldDB" id="A6INJ0"/>
<gene>
    <name evidence="1" type="ORF">rCG_22504</name>
</gene>
<reference evidence="1 2" key="1">
    <citation type="submission" date="2005-09" db="EMBL/GenBank/DDBJ databases">
        <authorList>
            <person name="Mural R.J."/>
            <person name="Li P.W."/>
            <person name="Adams M.D."/>
            <person name="Amanatides P.G."/>
            <person name="Baden-Tillson H."/>
            <person name="Barnstead M."/>
            <person name="Chin S.H."/>
            <person name="Dew I."/>
            <person name="Evans C.A."/>
            <person name="Ferriera S."/>
            <person name="Flanigan M."/>
            <person name="Fosler C."/>
            <person name="Glodek A."/>
            <person name="Gu Z."/>
            <person name="Holt R.A."/>
            <person name="Jennings D."/>
            <person name="Kraft C.L."/>
            <person name="Lu F."/>
            <person name="Nguyen T."/>
            <person name="Nusskern D.R."/>
            <person name="Pfannkoch C.M."/>
            <person name="Sitter C."/>
            <person name="Sutton G.G."/>
            <person name="Venter J.C."/>
            <person name="Wang Z."/>
            <person name="Woodage T."/>
            <person name="Zheng X.H."/>
            <person name="Zhong F."/>
        </authorList>
    </citation>
    <scope>NUCLEOTIDE SEQUENCE [LARGE SCALE GENOMIC DNA]</scope>
    <source>
        <strain>BN</strain>
        <strain evidence="2">Sprague-Dawley</strain>
    </source>
</reference>
<protein>
    <submittedName>
        <fullName evidence="1">RCG22504</fullName>
    </submittedName>
</protein>
<evidence type="ECO:0000313" key="2">
    <source>
        <dbReference type="Proteomes" id="UP000234681"/>
    </source>
</evidence>
<name>A6INJ0_RAT</name>
<dbReference type="EMBL" id="CH473965">
    <property type="protein sequence ID" value="EDL99221.1"/>
    <property type="molecule type" value="Genomic_DNA"/>
</dbReference>